<comment type="caution">
    <text evidence="1">The sequence shown here is derived from an EMBL/GenBank/DDBJ whole genome shotgun (WGS) entry which is preliminary data.</text>
</comment>
<evidence type="ECO:0000313" key="2">
    <source>
        <dbReference type="Proteomes" id="UP001518989"/>
    </source>
</evidence>
<proteinExistence type="predicted"/>
<protein>
    <submittedName>
        <fullName evidence="1">Histidine phosphatase family protein</fullName>
    </submittedName>
</protein>
<dbReference type="EMBL" id="JACTNG010000001">
    <property type="protein sequence ID" value="MBO1077564.1"/>
    <property type="molecule type" value="Genomic_DNA"/>
</dbReference>
<dbReference type="Pfam" id="PF00300">
    <property type="entry name" value="His_Phos_1"/>
    <property type="match status" value="1"/>
</dbReference>
<organism evidence="1 2">
    <name type="scientific">Roseomonas haemaphysalidis</name>
    <dbReference type="NCBI Taxonomy" id="2768162"/>
    <lineage>
        <taxon>Bacteria</taxon>
        <taxon>Pseudomonadati</taxon>
        <taxon>Pseudomonadota</taxon>
        <taxon>Alphaproteobacteria</taxon>
        <taxon>Acetobacterales</taxon>
        <taxon>Roseomonadaceae</taxon>
        <taxon>Roseomonas</taxon>
    </lineage>
</organism>
<dbReference type="InterPro" id="IPR013078">
    <property type="entry name" value="His_Pase_superF_clade-1"/>
</dbReference>
<dbReference type="InterPro" id="IPR050275">
    <property type="entry name" value="PGM_Phosphatase"/>
</dbReference>
<keyword evidence="2" id="KW-1185">Reference proteome</keyword>
<reference evidence="1 2" key="1">
    <citation type="submission" date="2020-09" db="EMBL/GenBank/DDBJ databases">
        <title>Roseomonas.</title>
        <authorList>
            <person name="Zhu W."/>
        </authorList>
    </citation>
    <scope>NUCLEOTIDE SEQUENCE [LARGE SCALE GENOMIC DNA]</scope>
    <source>
        <strain evidence="1 2">573</strain>
    </source>
</reference>
<sequence>MPAPRPTRFFLIRHAIVEPSARTVMYGDMDVAICALALVQDASAYQWLAARLPPGARWFTTPLSRTQATAAAIFAAGYPAAALEIEPRMVEQHLGEWQGITHEAFTARLTTPAHPFWPHGAEEKPPGGESLADVIGRVGPALDGMAADMPGQDVVIIAHGGSIRAAVAHALRLDAHQAFQLSVKNLSLTRLERVGGDWRVVSVNEEPPLTPA</sequence>
<dbReference type="Proteomes" id="UP001518989">
    <property type="component" value="Unassembled WGS sequence"/>
</dbReference>
<dbReference type="PANTHER" id="PTHR48100">
    <property type="entry name" value="BROAD-SPECIFICITY PHOSPHATASE YOR283W-RELATED"/>
    <property type="match status" value="1"/>
</dbReference>
<dbReference type="SUPFAM" id="SSF53254">
    <property type="entry name" value="Phosphoglycerate mutase-like"/>
    <property type="match status" value="1"/>
</dbReference>
<dbReference type="InterPro" id="IPR029033">
    <property type="entry name" value="His_PPase_superfam"/>
</dbReference>
<gene>
    <name evidence="1" type="ORF">IAI61_00870</name>
</gene>
<evidence type="ECO:0000313" key="1">
    <source>
        <dbReference type="EMBL" id="MBO1077564.1"/>
    </source>
</evidence>
<dbReference type="Gene3D" id="3.40.50.1240">
    <property type="entry name" value="Phosphoglycerate mutase-like"/>
    <property type="match status" value="1"/>
</dbReference>
<name>A0ABS3KJD2_9PROT</name>
<accession>A0ABS3KJD2</accession>
<dbReference type="PANTHER" id="PTHR48100:SF1">
    <property type="entry name" value="HISTIDINE PHOSPHATASE FAMILY PROTEIN-RELATED"/>
    <property type="match status" value="1"/>
</dbReference>
<dbReference type="CDD" id="cd07067">
    <property type="entry name" value="HP_PGM_like"/>
    <property type="match status" value="1"/>
</dbReference>
<dbReference type="SMART" id="SM00855">
    <property type="entry name" value="PGAM"/>
    <property type="match status" value="1"/>
</dbReference>